<protein>
    <submittedName>
        <fullName evidence="1">Uncharacterized protein</fullName>
    </submittedName>
</protein>
<proteinExistence type="predicted"/>
<organism evidence="1">
    <name type="scientific">Vibrio phage Rostov M3</name>
    <dbReference type="NCBI Taxonomy" id="2660724"/>
    <lineage>
        <taxon>Viruses</taxon>
        <taxon>Duplodnaviria</taxon>
        <taxon>Heunggongvirae</taxon>
        <taxon>Uroviricota</taxon>
        <taxon>Caudoviricetes</taxon>
    </lineage>
</organism>
<accession>A0A5Q2WCA2</accession>
<reference evidence="1" key="1">
    <citation type="submission" date="2019-08" db="EMBL/GenBank/DDBJ databases">
        <authorList>
            <person name="Pogozhova M.P."/>
            <person name="Pisanov R.V."/>
            <person name="Gaevskaya N.E."/>
            <person name="Vodopyanov A.S."/>
        </authorList>
    </citation>
    <scope>NUCLEOTIDE SEQUENCE</scope>
</reference>
<name>A0A5Q2WCA2_9CAUD</name>
<dbReference type="EMBL" id="MN379460">
    <property type="protein sequence ID" value="QGH75008.1"/>
    <property type="molecule type" value="Genomic_DNA"/>
</dbReference>
<sequence length="58" mass="6844">MHYHWLISTIFIDDIHRFAALPTGCVSVGNFGPTMWAIGWFVHWDTYMLNLPYQFIVI</sequence>
<gene>
    <name evidence="1" type="ORF">RostovM3_00023</name>
</gene>
<evidence type="ECO:0000313" key="1">
    <source>
        <dbReference type="EMBL" id="QGH75008.1"/>
    </source>
</evidence>